<dbReference type="OrthoDB" id="514406at2"/>
<reference evidence="2 3" key="1">
    <citation type="submission" date="2015-02" db="EMBL/GenBank/DDBJ databases">
        <title>Draft genome of a novel marine cyanobacterium (Chroococcales) isolated from South Atlantic Ocean.</title>
        <authorList>
            <person name="Rigonato J."/>
            <person name="Alvarenga D.O."/>
            <person name="Branco L.H."/>
            <person name="Varani A.M."/>
            <person name="Brandini F.P."/>
            <person name="Fiore M.F."/>
        </authorList>
    </citation>
    <scope>NUCLEOTIDE SEQUENCE [LARGE SCALE GENOMIC DNA]</scope>
    <source>
        <strain evidence="2 3">CENA595</strain>
    </source>
</reference>
<accession>A0A0D8ZRG6</accession>
<dbReference type="Proteomes" id="UP000032452">
    <property type="component" value="Unassembled WGS sequence"/>
</dbReference>
<evidence type="ECO:0000313" key="3">
    <source>
        <dbReference type="Proteomes" id="UP000032452"/>
    </source>
</evidence>
<evidence type="ECO:0000313" key="2">
    <source>
        <dbReference type="EMBL" id="KJH71104.1"/>
    </source>
</evidence>
<feature type="transmembrane region" description="Helical" evidence="1">
    <location>
        <begin position="12"/>
        <end position="30"/>
    </location>
</feature>
<dbReference type="STRING" id="1618023.UH38_13875"/>
<feature type="transmembrane region" description="Helical" evidence="1">
    <location>
        <begin position="122"/>
        <end position="144"/>
    </location>
</feature>
<dbReference type="EMBL" id="JYON01000014">
    <property type="protein sequence ID" value="KJH71104.1"/>
    <property type="molecule type" value="Genomic_DNA"/>
</dbReference>
<keyword evidence="1" id="KW-1133">Transmembrane helix</keyword>
<comment type="caution">
    <text evidence="2">The sequence shown here is derived from an EMBL/GenBank/DDBJ whole genome shotgun (WGS) entry which is preliminary data.</text>
</comment>
<proteinExistence type="predicted"/>
<dbReference type="AlphaFoldDB" id="A0A0D8ZRG6"/>
<feature type="transmembrane region" description="Helical" evidence="1">
    <location>
        <begin position="64"/>
        <end position="83"/>
    </location>
</feature>
<keyword evidence="3" id="KW-1185">Reference proteome</keyword>
<evidence type="ECO:0000256" key="1">
    <source>
        <dbReference type="SAM" id="Phobius"/>
    </source>
</evidence>
<keyword evidence="1" id="KW-0472">Membrane</keyword>
<sequence>MVKKARYKKIPWLAILLLLTAYITLGWFLSASEPFWLVWVVAALSSLLLTATFASPWAEIRDNFANLFASDSKAFLVAVIAAFTSVIVISWLHIFVHTLVVVCAVLLVKLDLQAANFRDRQIFWLIWMTSLLGLFVGWATNHLIPSVAIVSQ</sequence>
<feature type="transmembrane region" description="Helical" evidence="1">
    <location>
        <begin position="89"/>
        <end position="110"/>
    </location>
</feature>
<name>A0A0D8ZRG6_9CYAN</name>
<dbReference type="RefSeq" id="WP_045055268.1">
    <property type="nucleotide sequence ID" value="NZ_CAWMDP010000057.1"/>
</dbReference>
<organism evidence="2 3">
    <name type="scientific">Aliterella atlantica CENA595</name>
    <dbReference type="NCBI Taxonomy" id="1618023"/>
    <lineage>
        <taxon>Bacteria</taxon>
        <taxon>Bacillati</taxon>
        <taxon>Cyanobacteriota</taxon>
        <taxon>Cyanophyceae</taxon>
        <taxon>Chroococcidiopsidales</taxon>
        <taxon>Aliterellaceae</taxon>
        <taxon>Aliterella</taxon>
    </lineage>
</organism>
<keyword evidence="1" id="KW-0812">Transmembrane</keyword>
<gene>
    <name evidence="2" type="ORF">UH38_13875</name>
</gene>
<protein>
    <submittedName>
        <fullName evidence="2">Uncharacterized protein</fullName>
    </submittedName>
</protein>
<feature type="transmembrane region" description="Helical" evidence="1">
    <location>
        <begin position="36"/>
        <end position="57"/>
    </location>
</feature>